<protein>
    <submittedName>
        <fullName evidence="2">Uncharacterized protein</fullName>
    </submittedName>
</protein>
<organism evidence="2 3">
    <name type="scientific">Colletotrichum sidae</name>
    <dbReference type="NCBI Taxonomy" id="1347389"/>
    <lineage>
        <taxon>Eukaryota</taxon>
        <taxon>Fungi</taxon>
        <taxon>Dikarya</taxon>
        <taxon>Ascomycota</taxon>
        <taxon>Pezizomycotina</taxon>
        <taxon>Sordariomycetes</taxon>
        <taxon>Hypocreomycetidae</taxon>
        <taxon>Glomerellales</taxon>
        <taxon>Glomerellaceae</taxon>
        <taxon>Colletotrichum</taxon>
        <taxon>Colletotrichum orbiculare species complex</taxon>
    </lineage>
</organism>
<keyword evidence="1" id="KW-0472">Membrane</keyword>
<evidence type="ECO:0000256" key="1">
    <source>
        <dbReference type="SAM" id="Phobius"/>
    </source>
</evidence>
<name>A0A4R8T2W4_9PEZI</name>
<keyword evidence="3" id="KW-1185">Reference proteome</keyword>
<proteinExistence type="predicted"/>
<accession>A0A4R8T2W4</accession>
<dbReference type="AlphaFoldDB" id="A0A4R8T2W4"/>
<dbReference type="Proteomes" id="UP000295604">
    <property type="component" value="Unassembled WGS sequence"/>
</dbReference>
<evidence type="ECO:0000313" key="3">
    <source>
        <dbReference type="Proteomes" id="UP000295604"/>
    </source>
</evidence>
<gene>
    <name evidence="2" type="ORF">C8034_v007952</name>
</gene>
<feature type="transmembrane region" description="Helical" evidence="1">
    <location>
        <begin position="21"/>
        <end position="39"/>
    </location>
</feature>
<keyword evidence="1" id="KW-1133">Transmembrane helix</keyword>
<evidence type="ECO:0000313" key="2">
    <source>
        <dbReference type="EMBL" id="TEA11167.1"/>
    </source>
</evidence>
<comment type="caution">
    <text evidence="2">The sequence shown here is derived from an EMBL/GenBank/DDBJ whole genome shotgun (WGS) entry which is preliminary data.</text>
</comment>
<feature type="transmembrane region" description="Helical" evidence="1">
    <location>
        <begin position="229"/>
        <end position="249"/>
    </location>
</feature>
<sequence length="654" mass="73770">MAKQPTTFQKPRMRHFAQRFPSFRICNLTILVPLIVYGLHVSRTSIDWQAQATHRVLSAYLKRGQLGIELFPPLSYFLDPLFPAGVLHLISYASRHVLVHMMFSRGFQDPTHLKLPRQGWGALLVFYIDSLIQRCGYTTRQGPSSLAASTAMARCLLLYAVTSQGTSHFADHLIVILAGCLGCNTVDWVLCYAVVVGRSITSFVSRIPRASSLGPRPPLSFWIQIESRIILALLRAVMLPPLVLIFVYASLFPTSEVAAGGNYNLHHADGPLRRILSHREPNIADPSGATQYGLDFSRRAVRRQKPLTLYIPEAGFLWGDTPPSEELLAQKNITFDANSANLFFSDPFDMRYTWFLKQATTVEPRSDRFVYLKNNVDRRYLGTAENLTTFDAGGMDVSFSVKLHDTPSDATTWRIDWDDAEEACFRLFNPQKGCYMATDYQTYEAVRMAHTEEPGSILAHGAQCARLASKDASTFWVIEGKFPVSYDRRRTVLNARITDSFFVGWQDTPSKVTITPTDWFENVRNGLRVAKAHLSLLLSWCQRCQLHVEFAPFGRPPPSYDHGALGIWFERVVLGLFLGIDCLTRVANKRGWLDVRGADESWMLASLALGLCWGHFLMYGVFGLTRPYGGDFVLLFALTGLLRGEKYLGRIILW</sequence>
<reference evidence="2 3" key="1">
    <citation type="submission" date="2018-11" db="EMBL/GenBank/DDBJ databases">
        <title>Genome sequence and assembly of Colletotrichum sidae.</title>
        <authorList>
            <person name="Gan P."/>
            <person name="Shirasu K."/>
        </authorList>
    </citation>
    <scope>NUCLEOTIDE SEQUENCE [LARGE SCALE GENOMIC DNA]</scope>
    <source>
        <strain evidence="2 3">CBS 518.97</strain>
    </source>
</reference>
<keyword evidence="1" id="KW-0812">Transmembrane</keyword>
<dbReference type="EMBL" id="QAPF01000369">
    <property type="protein sequence ID" value="TEA11167.1"/>
    <property type="molecule type" value="Genomic_DNA"/>
</dbReference>